<dbReference type="AlphaFoldDB" id="A0A4Q9LJ36"/>
<organism evidence="1 2">
    <name type="scientific">Hamiltosporidium magnivora</name>
    <dbReference type="NCBI Taxonomy" id="148818"/>
    <lineage>
        <taxon>Eukaryota</taxon>
        <taxon>Fungi</taxon>
        <taxon>Fungi incertae sedis</taxon>
        <taxon>Microsporidia</taxon>
        <taxon>Dubosqiidae</taxon>
        <taxon>Hamiltosporidium</taxon>
    </lineage>
</organism>
<dbReference type="EMBL" id="PITI01000169">
    <property type="protein sequence ID" value="TBU08203.1"/>
    <property type="molecule type" value="Genomic_DNA"/>
</dbReference>
<name>A0A4Q9LJ36_9MICR</name>
<evidence type="ECO:0000313" key="1">
    <source>
        <dbReference type="EMBL" id="TBU08203.1"/>
    </source>
</evidence>
<evidence type="ECO:0000313" key="2">
    <source>
        <dbReference type="Proteomes" id="UP000291404"/>
    </source>
</evidence>
<protein>
    <submittedName>
        <fullName evidence="1">Uncharacterized protein</fullName>
    </submittedName>
</protein>
<keyword evidence="2" id="KW-1185">Reference proteome</keyword>
<dbReference type="Proteomes" id="UP000291404">
    <property type="component" value="Unassembled WGS sequence"/>
</dbReference>
<gene>
    <name evidence="1" type="ORF">CWI36_0169p0040</name>
</gene>
<reference evidence="1 2" key="1">
    <citation type="submission" date="2017-12" db="EMBL/GenBank/DDBJ databases">
        <authorList>
            <person name="Pombert J.-F."/>
            <person name="Haag K.L."/>
            <person name="Ebert D."/>
        </authorList>
    </citation>
    <scope>NUCLEOTIDE SEQUENCE [LARGE SCALE GENOMIC DNA]</scope>
    <source>
        <strain evidence="1">BE-OM-2</strain>
    </source>
</reference>
<dbReference type="VEuPathDB" id="MicrosporidiaDB:CWI39_0087p0020"/>
<sequence>MINIRNIFYHLHHWYVKFTYISLFIYLNTAQIQLNNLNSENFEYGNDSSENFKIEITENSDEEISEDQINIFFELIFNQRECIHFRYTNLSSGFNTVFYGSEPDIIFIPKETEEEQSTLDSRIRNQNNYSWDCIRSVKEFIQIISTNLSDINRLWEVLDIYDSSLNEHLQAILMGMTCFDLQTIDKILAKFINIHYMSSNLYYYLKELQFLLESTSSNVLNALNSFTYPESEIKNSFHCLCEKISEVQKNCDLIDRKKILFISTFHYANRDEMIYDSEIQFWKYKFIQERNRYNTYINNTTTTNTLSNPEENIFIYKNSSVDFENSLNSILNELKICSAAYLQLLNIIKTIHDNKNYPENLSTEVSNSYENQIKRLNHILESTINDLQYYLISFVFSRFEQINLFHVSFFFQIDCSLFNLNLFFLS</sequence>
<proteinExistence type="predicted"/>
<accession>A0A4Q9LJ36</accession>
<dbReference type="VEuPathDB" id="MicrosporidiaDB:CWI36_0169p0040"/>
<comment type="caution">
    <text evidence="1">The sequence shown here is derived from an EMBL/GenBank/DDBJ whole genome shotgun (WGS) entry which is preliminary data.</text>
</comment>